<dbReference type="SUPFAM" id="SSF48034">
    <property type="entry name" value="Guanido kinase N-terminal domain"/>
    <property type="match status" value="1"/>
</dbReference>
<feature type="binding site" evidence="8">
    <location>
        <begin position="319"/>
        <end position="324"/>
    </location>
    <ligand>
        <name>ATP</name>
        <dbReference type="ChEBI" id="CHEBI:30616"/>
    </ligand>
</feature>
<evidence type="ECO:0000256" key="3">
    <source>
        <dbReference type="ARBA" id="ARBA00022679"/>
    </source>
</evidence>
<dbReference type="CDD" id="cd07932">
    <property type="entry name" value="arginine_kinase_like"/>
    <property type="match status" value="1"/>
</dbReference>
<dbReference type="STRING" id="318479.A0A0N4U8E7"/>
<evidence type="ECO:0000313" key="14">
    <source>
        <dbReference type="WBParaSite" id="DME_0000331301-mRNA-1"/>
    </source>
</evidence>
<evidence type="ECO:0000256" key="7">
    <source>
        <dbReference type="PROSITE-ProRule" id="PRU00842"/>
    </source>
</evidence>
<evidence type="ECO:0000313" key="11">
    <source>
        <dbReference type="EMBL" id="VDN57499.1"/>
    </source>
</evidence>
<dbReference type="WBParaSite" id="DME_0000331301-mRNA-1">
    <property type="protein sequence ID" value="DME_0000331301-mRNA-1"/>
    <property type="gene ID" value="DME_0000331301"/>
</dbReference>
<feature type="domain" description="Phosphagen kinase N-terminal" evidence="9">
    <location>
        <begin position="18"/>
        <end position="100"/>
    </location>
</feature>
<dbReference type="PANTHER" id="PTHR11547">
    <property type="entry name" value="ARGININE OR CREATINE KINASE"/>
    <property type="match status" value="1"/>
</dbReference>
<feature type="binding site" evidence="8">
    <location>
        <begin position="291"/>
        <end position="295"/>
    </location>
    <ligand>
        <name>ATP</name>
        <dbReference type="ChEBI" id="CHEBI:30616"/>
    </ligand>
</feature>
<evidence type="ECO:0000256" key="8">
    <source>
        <dbReference type="PROSITE-ProRule" id="PRU00843"/>
    </source>
</evidence>
<dbReference type="PROSITE" id="PS51509">
    <property type="entry name" value="PHOSPHAGEN_KINASE_N"/>
    <property type="match status" value="1"/>
</dbReference>
<reference evidence="14" key="1">
    <citation type="submission" date="2017-02" db="UniProtKB">
        <authorList>
            <consortium name="WormBaseParasite"/>
        </authorList>
    </citation>
    <scope>IDENTIFICATION</scope>
</reference>
<evidence type="ECO:0000256" key="2">
    <source>
        <dbReference type="ARBA" id="ARBA00012230"/>
    </source>
</evidence>
<dbReference type="InterPro" id="IPR036802">
    <property type="entry name" value="ATP-guanido_PTrfase_N_sf"/>
</dbReference>
<feature type="binding site" evidence="8">
    <location>
        <position position="240"/>
    </location>
    <ligand>
        <name>ATP</name>
        <dbReference type="ChEBI" id="CHEBI:30616"/>
    </ligand>
</feature>
<organism evidence="12 14">
    <name type="scientific">Dracunculus medinensis</name>
    <name type="common">Guinea worm</name>
    <dbReference type="NCBI Taxonomy" id="318479"/>
    <lineage>
        <taxon>Eukaryota</taxon>
        <taxon>Metazoa</taxon>
        <taxon>Ecdysozoa</taxon>
        <taxon>Nematoda</taxon>
        <taxon>Chromadorea</taxon>
        <taxon>Rhabditida</taxon>
        <taxon>Spirurina</taxon>
        <taxon>Dracunculoidea</taxon>
        <taxon>Dracunculidae</taxon>
        <taxon>Dracunculus</taxon>
    </lineage>
</organism>
<evidence type="ECO:0000256" key="5">
    <source>
        <dbReference type="ARBA" id="ARBA00022777"/>
    </source>
</evidence>
<dbReference type="PROSITE" id="PS51510">
    <property type="entry name" value="PHOSPHAGEN_KINASE_C"/>
    <property type="match status" value="1"/>
</dbReference>
<dbReference type="GO" id="GO:0005615">
    <property type="term" value="C:extracellular space"/>
    <property type="evidence" value="ECO:0007669"/>
    <property type="project" value="TreeGrafter"/>
</dbReference>
<dbReference type="InterPro" id="IPR014746">
    <property type="entry name" value="Gln_synth/guanido_kin_cat_dom"/>
</dbReference>
<dbReference type="GO" id="GO:0046314">
    <property type="term" value="P:phosphocreatine biosynthetic process"/>
    <property type="evidence" value="ECO:0007669"/>
    <property type="project" value="InterPro"/>
</dbReference>
<evidence type="ECO:0000256" key="6">
    <source>
        <dbReference type="ARBA" id="ARBA00022840"/>
    </source>
</evidence>
<dbReference type="InterPro" id="IPR000749">
    <property type="entry name" value="ATP-guanido_PTrfase"/>
</dbReference>
<evidence type="ECO:0000313" key="13">
    <source>
        <dbReference type="Proteomes" id="UP000274756"/>
    </source>
</evidence>
<keyword evidence="6 8" id="KW-0067">ATP-binding</keyword>
<dbReference type="GO" id="GO:0004111">
    <property type="term" value="F:creatine kinase activity"/>
    <property type="evidence" value="ECO:0007669"/>
    <property type="project" value="InterPro"/>
</dbReference>
<dbReference type="InterPro" id="IPR022414">
    <property type="entry name" value="ATP-guanido_PTrfase_cat"/>
</dbReference>
<keyword evidence="5 8" id="KW-0418">Kinase</keyword>
<dbReference type="Pfam" id="PF02807">
    <property type="entry name" value="ATP-gua_PtransN"/>
    <property type="match status" value="1"/>
</dbReference>
<keyword evidence="4 8" id="KW-0547">Nucleotide-binding</keyword>
<feature type="domain" description="Phosphagen kinase C-terminal" evidence="10">
    <location>
        <begin position="129"/>
        <end position="366"/>
    </location>
</feature>
<feature type="binding site" evidence="8">
    <location>
        <begin position="132"/>
        <end position="136"/>
    </location>
    <ligand>
        <name>ATP</name>
        <dbReference type="ChEBI" id="CHEBI:30616"/>
    </ligand>
</feature>
<reference evidence="11 13" key="2">
    <citation type="submission" date="2018-11" db="EMBL/GenBank/DDBJ databases">
        <authorList>
            <consortium name="Pathogen Informatics"/>
        </authorList>
    </citation>
    <scope>NUCLEOTIDE SEQUENCE [LARGE SCALE GENOMIC DNA]</scope>
</reference>
<dbReference type="FunFam" id="1.10.135.10:FF:000003">
    <property type="entry name" value="Three-domain arginine kinase"/>
    <property type="match status" value="1"/>
</dbReference>
<keyword evidence="3 8" id="KW-0808">Transferase</keyword>
<dbReference type="Gene3D" id="1.10.135.10">
    <property type="entry name" value="ATP:guanido phosphotransferase, N-terminal domain"/>
    <property type="match status" value="1"/>
</dbReference>
<accession>A0A0N4U8E7</accession>
<dbReference type="GO" id="GO:0005524">
    <property type="term" value="F:ATP binding"/>
    <property type="evidence" value="ECO:0007669"/>
    <property type="project" value="UniProtKB-UniRule"/>
</dbReference>
<evidence type="ECO:0000259" key="9">
    <source>
        <dbReference type="PROSITE" id="PS51509"/>
    </source>
</evidence>
<dbReference type="GO" id="GO:0004054">
    <property type="term" value="F:arginine kinase activity"/>
    <property type="evidence" value="ECO:0007669"/>
    <property type="project" value="UniProtKB-EC"/>
</dbReference>
<proteinExistence type="inferred from homology"/>
<name>A0A0N4U8E7_DRAME</name>
<dbReference type="Proteomes" id="UP000274756">
    <property type="component" value="Unassembled WGS sequence"/>
</dbReference>
<evidence type="ECO:0000313" key="12">
    <source>
        <dbReference type="Proteomes" id="UP000038040"/>
    </source>
</evidence>
<dbReference type="Pfam" id="PF00217">
    <property type="entry name" value="ATP-gua_Ptrans"/>
    <property type="match status" value="1"/>
</dbReference>
<dbReference type="AlphaFoldDB" id="A0A0N4U8E7"/>
<dbReference type="EC" id="2.7.3.3" evidence="2"/>
<comment type="similarity">
    <text evidence="1 7">Belongs to the ATP:guanido phosphotransferase family.</text>
</comment>
<evidence type="ECO:0000256" key="4">
    <source>
        <dbReference type="ARBA" id="ARBA00022741"/>
    </source>
</evidence>
<dbReference type="PANTHER" id="PTHR11547:SF20">
    <property type="entry name" value="ARGININE KINASE"/>
    <property type="match status" value="1"/>
</dbReference>
<dbReference type="OrthoDB" id="430219at2759"/>
<feature type="binding site" evidence="8">
    <location>
        <position position="196"/>
    </location>
    <ligand>
        <name>ATP</name>
        <dbReference type="ChEBI" id="CHEBI:30616"/>
    </ligand>
</feature>
<sequence>MFMTNFQINETDAFTVKKIEEAYKRLQEAENCHSLLKKHLSKHILDKLKYKKTKLGASLYDVIRSGVFNLDASVGVYAPDAESYKTFAPLFDKIIQDYHGFSSSDMQPPVDLGEGKSSDFPPLDPKGKYIKSTRIRCGRSLEGYPFNPLLTQDDYLIIQERIKNALASIKDEELKGIYYKLDGMTNSVQQQLTNDHFLFKECDRHLQQANACKYWPKGRGIYHNTNKTFLIWVNEEDHMRIISMQNGSAVGEVLDRLVRGIKALESELSFSRNSRLGWLTFCPTNLGSTVRASVHIRLPKLSARSDFKGICEKLNLQVRGIHGEHSESEGGVYDISNKARLGLTEYQAVKQMYDGVKELIRLEQEQK</sequence>
<evidence type="ECO:0000256" key="1">
    <source>
        <dbReference type="ARBA" id="ARBA00006798"/>
    </source>
</evidence>
<protein>
    <recommendedName>
        <fullName evidence="2">arginine kinase</fullName>
        <ecNumber evidence="2">2.7.3.3</ecNumber>
    </recommendedName>
</protein>
<dbReference type="Proteomes" id="UP000038040">
    <property type="component" value="Unplaced"/>
</dbReference>
<gene>
    <name evidence="11" type="ORF">DME_LOCUS7472</name>
</gene>
<dbReference type="Gene3D" id="3.30.590.10">
    <property type="entry name" value="Glutamine synthetase/guanido kinase, catalytic domain"/>
    <property type="match status" value="1"/>
</dbReference>
<dbReference type="EMBL" id="UYYG01001160">
    <property type="protein sequence ID" value="VDN57499.1"/>
    <property type="molecule type" value="Genomic_DNA"/>
</dbReference>
<dbReference type="FunFam" id="3.30.590.10:FF:000006">
    <property type="entry name" value="Arginine kinase 1"/>
    <property type="match status" value="1"/>
</dbReference>
<dbReference type="InterPro" id="IPR022413">
    <property type="entry name" value="ATP-guanido_PTrfase_N"/>
</dbReference>
<keyword evidence="13" id="KW-1185">Reference proteome</keyword>
<evidence type="ECO:0000259" key="10">
    <source>
        <dbReference type="PROSITE" id="PS51510"/>
    </source>
</evidence>
<dbReference type="SUPFAM" id="SSF55931">
    <property type="entry name" value="Glutamine synthetase/guanido kinase"/>
    <property type="match status" value="1"/>
</dbReference>